<organism evidence="1 2">
    <name type="scientific">Daphnia sinensis</name>
    <dbReference type="NCBI Taxonomy" id="1820382"/>
    <lineage>
        <taxon>Eukaryota</taxon>
        <taxon>Metazoa</taxon>
        <taxon>Ecdysozoa</taxon>
        <taxon>Arthropoda</taxon>
        <taxon>Crustacea</taxon>
        <taxon>Branchiopoda</taxon>
        <taxon>Diplostraca</taxon>
        <taxon>Cladocera</taxon>
        <taxon>Anomopoda</taxon>
        <taxon>Daphniidae</taxon>
        <taxon>Daphnia</taxon>
        <taxon>Daphnia similis group</taxon>
    </lineage>
</organism>
<dbReference type="EMBL" id="WJBH02000010">
    <property type="protein sequence ID" value="KAI9551797.1"/>
    <property type="molecule type" value="Genomic_DNA"/>
</dbReference>
<protein>
    <submittedName>
        <fullName evidence="1">Uncharacterized protein</fullName>
    </submittedName>
</protein>
<evidence type="ECO:0000313" key="2">
    <source>
        <dbReference type="Proteomes" id="UP000820818"/>
    </source>
</evidence>
<dbReference type="AlphaFoldDB" id="A0AAD5KI07"/>
<accession>A0AAD5KI07</accession>
<sequence length="58" mass="6592">MYTSFVSFPSPTCSHGKLIETLDGNVFWHHGVLSFRAAHPYGRRFFFSPFSFTSVVSC</sequence>
<dbReference type="Proteomes" id="UP000820818">
    <property type="component" value="Linkage Group LG10"/>
</dbReference>
<name>A0AAD5KI07_9CRUS</name>
<gene>
    <name evidence="1" type="ORF">GHT06_022133</name>
</gene>
<evidence type="ECO:0000313" key="1">
    <source>
        <dbReference type="EMBL" id="KAI9551797.1"/>
    </source>
</evidence>
<proteinExistence type="predicted"/>
<reference evidence="1 2" key="1">
    <citation type="submission" date="2022-05" db="EMBL/GenBank/DDBJ databases">
        <title>A multi-omics perspective on studying reproductive biology in Daphnia sinensis.</title>
        <authorList>
            <person name="Jia J."/>
        </authorList>
    </citation>
    <scope>NUCLEOTIDE SEQUENCE [LARGE SCALE GENOMIC DNA]</scope>
    <source>
        <strain evidence="1 2">WSL</strain>
    </source>
</reference>
<keyword evidence="2" id="KW-1185">Reference proteome</keyword>
<comment type="caution">
    <text evidence="1">The sequence shown here is derived from an EMBL/GenBank/DDBJ whole genome shotgun (WGS) entry which is preliminary data.</text>
</comment>